<dbReference type="SUPFAM" id="SSF52540">
    <property type="entry name" value="P-loop containing nucleoside triphosphate hydrolases"/>
    <property type="match status" value="1"/>
</dbReference>
<dbReference type="Gene3D" id="3.30.1510.10">
    <property type="entry name" value="Domain 2, N(10)-formyltetrahydrofolate synthetase"/>
    <property type="match status" value="1"/>
</dbReference>
<gene>
    <name evidence="8 9" type="primary">fhs</name>
    <name evidence="9" type="ORF">ERS132551_01012</name>
    <name evidence="10" type="ORF">SHY70_02645</name>
</gene>
<dbReference type="GO" id="GO:0005524">
    <property type="term" value="F:ATP binding"/>
    <property type="evidence" value="ECO:0007669"/>
    <property type="project" value="UniProtKB-UniRule"/>
</dbReference>
<evidence type="ECO:0000256" key="8">
    <source>
        <dbReference type="HAMAP-Rule" id="MF_01543"/>
    </source>
</evidence>
<dbReference type="Proteomes" id="UP000071962">
    <property type="component" value="Unassembled WGS sequence"/>
</dbReference>
<evidence type="ECO:0000313" key="11">
    <source>
        <dbReference type="Proteomes" id="UP000071962"/>
    </source>
</evidence>
<dbReference type="InterPro" id="IPR020628">
    <property type="entry name" value="Formate_THF_ligase_CS"/>
</dbReference>
<dbReference type="PROSITE" id="PS00721">
    <property type="entry name" value="FTHFS_1"/>
    <property type="match status" value="1"/>
</dbReference>
<evidence type="ECO:0000256" key="7">
    <source>
        <dbReference type="ARBA" id="ARBA00061363"/>
    </source>
</evidence>
<dbReference type="GO" id="GO:0004329">
    <property type="term" value="F:formate-tetrahydrofolate ligase activity"/>
    <property type="evidence" value="ECO:0007669"/>
    <property type="project" value="UniProtKB-UniRule"/>
</dbReference>
<comment type="pathway">
    <text evidence="1 8">One-carbon metabolism; tetrahydrofolate interconversion.</text>
</comment>
<dbReference type="GO" id="GO:0035999">
    <property type="term" value="P:tetrahydrofolate interconversion"/>
    <property type="evidence" value="ECO:0007669"/>
    <property type="project" value="UniProtKB-UniRule"/>
</dbReference>
<dbReference type="InterPro" id="IPR000559">
    <property type="entry name" value="Formate_THF_ligase"/>
</dbReference>
<dbReference type="Proteomes" id="UP001270004">
    <property type="component" value="Unassembled WGS sequence"/>
</dbReference>
<accession>A0A0Z8SDQ2</accession>
<dbReference type="Gene3D" id="3.40.50.300">
    <property type="entry name" value="P-loop containing nucleotide triphosphate hydrolases"/>
    <property type="match status" value="1"/>
</dbReference>
<dbReference type="Pfam" id="PF01268">
    <property type="entry name" value="FTHFS"/>
    <property type="match status" value="1"/>
</dbReference>
<dbReference type="AlphaFoldDB" id="A0A0Z8SDQ2"/>
<dbReference type="HAMAP" id="MF_01543">
    <property type="entry name" value="FTHFS"/>
    <property type="match status" value="1"/>
</dbReference>
<protein>
    <recommendedName>
        <fullName evidence="8">Formate--tetrahydrofolate ligase</fullName>
        <ecNumber evidence="8">6.3.4.3</ecNumber>
    </recommendedName>
    <alternativeName>
        <fullName evidence="8">Formyltetrahydrofolate synthetase</fullName>
        <shortName evidence="8">FHS</shortName>
        <shortName evidence="8">FTHFS</shortName>
    </alternativeName>
</protein>
<dbReference type="InterPro" id="IPR027417">
    <property type="entry name" value="P-loop_NTPase"/>
</dbReference>
<dbReference type="EMBL" id="FIKT01000010">
    <property type="protein sequence ID" value="CYW99068.1"/>
    <property type="molecule type" value="Genomic_DNA"/>
</dbReference>
<comment type="catalytic activity">
    <reaction evidence="6 8">
        <text>(6S)-5,6,7,8-tetrahydrofolate + formate + ATP = (6R)-10-formyltetrahydrofolate + ADP + phosphate</text>
        <dbReference type="Rhea" id="RHEA:20221"/>
        <dbReference type="ChEBI" id="CHEBI:15740"/>
        <dbReference type="ChEBI" id="CHEBI:30616"/>
        <dbReference type="ChEBI" id="CHEBI:43474"/>
        <dbReference type="ChEBI" id="CHEBI:57453"/>
        <dbReference type="ChEBI" id="CHEBI:195366"/>
        <dbReference type="ChEBI" id="CHEBI:456216"/>
        <dbReference type="EC" id="6.3.4.3"/>
    </reaction>
</comment>
<reference evidence="9 11" key="1">
    <citation type="submission" date="2016-02" db="EMBL/GenBank/DDBJ databases">
        <authorList>
            <consortium name="Pathogen Informatics"/>
        </authorList>
    </citation>
    <scope>NUCLEOTIDE SEQUENCE [LARGE SCALE GENOMIC DNA]</scope>
    <source>
        <strain evidence="9 11">SS1062</strain>
    </source>
</reference>
<feature type="binding site" evidence="8">
    <location>
        <begin position="65"/>
        <end position="72"/>
    </location>
    <ligand>
        <name>ATP</name>
        <dbReference type="ChEBI" id="CHEBI:30616"/>
    </ligand>
</feature>
<keyword evidence="3 8" id="KW-0436">Ligase</keyword>
<dbReference type="EMBL" id="JAWWZK010000004">
    <property type="protein sequence ID" value="MDX5037182.1"/>
    <property type="molecule type" value="Genomic_DNA"/>
</dbReference>
<evidence type="ECO:0000256" key="6">
    <source>
        <dbReference type="ARBA" id="ARBA00049033"/>
    </source>
</evidence>
<dbReference type="RefSeq" id="WP_044762925.1">
    <property type="nucleotide sequence ID" value="NZ_CEKS01000058.1"/>
</dbReference>
<evidence type="ECO:0000256" key="5">
    <source>
        <dbReference type="ARBA" id="ARBA00022840"/>
    </source>
</evidence>
<proteinExistence type="inferred from homology"/>
<dbReference type="NCBIfam" id="NF010030">
    <property type="entry name" value="PRK13505.1"/>
    <property type="match status" value="1"/>
</dbReference>
<dbReference type="PROSITE" id="PS00722">
    <property type="entry name" value="FTHFS_2"/>
    <property type="match status" value="1"/>
</dbReference>
<dbReference type="Gene3D" id="3.10.410.10">
    <property type="entry name" value="Formyltetrahydrofolate synthetase, domain 3"/>
    <property type="match status" value="1"/>
</dbReference>
<evidence type="ECO:0000256" key="3">
    <source>
        <dbReference type="ARBA" id="ARBA00022598"/>
    </source>
</evidence>
<evidence type="ECO:0000256" key="2">
    <source>
        <dbReference type="ARBA" id="ARBA00022563"/>
    </source>
</evidence>
<evidence type="ECO:0000256" key="4">
    <source>
        <dbReference type="ARBA" id="ARBA00022741"/>
    </source>
</evidence>
<keyword evidence="4 8" id="KW-0547">Nucleotide-binding</keyword>
<comment type="similarity">
    <text evidence="7 8">Belongs to the formate--tetrahydrofolate ligase family.</text>
</comment>
<evidence type="ECO:0000313" key="9">
    <source>
        <dbReference type="EMBL" id="CYW99068.1"/>
    </source>
</evidence>
<dbReference type="UniPathway" id="UPA00193"/>
<keyword evidence="5 8" id="KW-0067">ATP-binding</keyword>
<dbReference type="FunFam" id="3.30.1510.10:FF:000001">
    <property type="entry name" value="Formate--tetrahydrofolate ligase"/>
    <property type="match status" value="1"/>
</dbReference>
<evidence type="ECO:0000313" key="10">
    <source>
        <dbReference type="EMBL" id="MDX5037182.1"/>
    </source>
</evidence>
<dbReference type="FunFam" id="3.10.410.10:FF:000001">
    <property type="entry name" value="Putative formate--tetrahydrofolate ligase"/>
    <property type="match status" value="1"/>
</dbReference>
<dbReference type="EC" id="6.3.4.3" evidence="8"/>
<organism evidence="9 11">
    <name type="scientific">Streptococcus suis</name>
    <dbReference type="NCBI Taxonomy" id="1307"/>
    <lineage>
        <taxon>Bacteria</taxon>
        <taxon>Bacillati</taxon>
        <taxon>Bacillota</taxon>
        <taxon>Bacilli</taxon>
        <taxon>Lactobacillales</taxon>
        <taxon>Streptococcaceae</taxon>
        <taxon>Streptococcus</taxon>
    </lineage>
</organism>
<evidence type="ECO:0000256" key="1">
    <source>
        <dbReference type="ARBA" id="ARBA00004777"/>
    </source>
</evidence>
<keyword evidence="2 8" id="KW-0554">One-carbon metabolism</keyword>
<dbReference type="CDD" id="cd00477">
    <property type="entry name" value="FTHFS"/>
    <property type="match status" value="1"/>
</dbReference>
<name>A0A0Z8SDQ2_STRSU</name>
<sequence length="556" mass="59155">MKTDIEIAQSVTLKPITEIVEKVGISFDDIELYGKYKAKLSFDKINAVKENAPGKLILVTAINPTPAGEGKSTVTIGLADALSKIGKKTMIALREPSLGPVMGIKGGAAGGGYAQVLPMEDINLHFTGDMHAITTAHNALSALIDNHIHQGNVIGIDQRRIIWKRVVDLNDRALRKVTVGLGGPLNGIPREDGFDITVTSEIMAILCLATDINDLKERLANIVIGYRFDRSPVYVRDLAVEGALTLILKDAIKPNLVQTIYGTPAFVHGGPFANIAHGCNSVLATTTALRLADYTVTEAGFGADLGAEKFLDIKVPNLPKAPDAVVIVATLRALKMHGGVAKTELSAENVEAVKAGFSNLKRHVENIQKYGIPAVVAINEFVSDTADEIAALKELCAEIGVPVELASVWANGADGGVELAETVVATIDNQAANYQRLYKAEDSLEEKVTKIVTQIYGGTGVVFEKKARNQLAEFAKNGWDKLPVCMAKTQYSFSDDQFALGAPTGFDITVREFVPKLGAGFIVALTGDVMTMPGLPKAPAALNMDVAADGTAIGLF</sequence>
<reference evidence="10" key="2">
    <citation type="submission" date="2023-11" db="EMBL/GenBank/DDBJ databases">
        <title>Antimicrobial resistance in invasive Streptococcus suis isolated in Spain and the associated genetic mechanisms.</title>
        <authorList>
            <person name="Uruen C."/>
            <person name="Arenas J.A."/>
        </authorList>
    </citation>
    <scope>NUCLEOTIDE SEQUENCE</scope>
    <source>
        <strain evidence="10">Ss_70</strain>
    </source>
</reference>